<dbReference type="RefSeq" id="WP_341873847.1">
    <property type="nucleotide sequence ID" value="NZ_BMVX01000011.1"/>
</dbReference>
<evidence type="ECO:0000313" key="4">
    <source>
        <dbReference type="Proteomes" id="UP000326831"/>
    </source>
</evidence>
<dbReference type="PANTHER" id="PTHR35339">
    <property type="entry name" value="LINALOOL DEHYDRATASE_ISOMERASE DOMAIN-CONTAINING PROTEIN"/>
    <property type="match status" value="1"/>
</dbReference>
<reference evidence="2" key="3">
    <citation type="submission" date="2020-09" db="EMBL/GenBank/DDBJ databases">
        <authorList>
            <person name="Sun Q."/>
            <person name="Ohkuma M."/>
        </authorList>
    </citation>
    <scope>NUCLEOTIDE SEQUENCE</scope>
    <source>
        <strain evidence="2">JCM 4834</strain>
    </source>
</reference>
<dbReference type="KEGG" id="ssub:CP968_32405"/>
<reference evidence="3 4" key="2">
    <citation type="submission" date="2017-09" db="EMBL/GenBank/DDBJ databases">
        <authorList>
            <person name="Lee N."/>
            <person name="Cho B.-K."/>
        </authorList>
    </citation>
    <scope>NUCLEOTIDE SEQUENCE [LARGE SCALE GENOMIC DNA]</scope>
    <source>
        <strain evidence="3 4">ATCC 27467</strain>
    </source>
</reference>
<dbReference type="InterPro" id="IPR049237">
    <property type="entry name" value="DUF2264_C"/>
</dbReference>
<accession>A0A5P2UVT2</accession>
<name>A0A5P2UVT2_9ACTN</name>
<dbReference type="EMBL" id="CP023701">
    <property type="protein sequence ID" value="QEU82345.1"/>
    <property type="molecule type" value="Genomic_DNA"/>
</dbReference>
<proteinExistence type="predicted"/>
<evidence type="ECO:0000313" key="3">
    <source>
        <dbReference type="EMBL" id="QEU82345.1"/>
    </source>
</evidence>
<gene>
    <name evidence="3" type="ORF">CP968_32405</name>
    <name evidence="2" type="ORF">GCM10010371_32530</name>
</gene>
<evidence type="ECO:0000313" key="2">
    <source>
        <dbReference type="EMBL" id="GGZ70144.1"/>
    </source>
</evidence>
<dbReference type="Pfam" id="PF20938">
    <property type="entry name" value="DUF2264_C"/>
    <property type="match status" value="1"/>
</dbReference>
<organism evidence="3 4">
    <name type="scientific">Streptomyces subrutilus</name>
    <dbReference type="NCBI Taxonomy" id="36818"/>
    <lineage>
        <taxon>Bacteria</taxon>
        <taxon>Bacillati</taxon>
        <taxon>Actinomycetota</taxon>
        <taxon>Actinomycetes</taxon>
        <taxon>Kitasatosporales</taxon>
        <taxon>Streptomycetaceae</taxon>
        <taxon>Streptomyces</taxon>
    </lineage>
</organism>
<sequence>MAGTAVTATWSPYPDVRVYTWLVPAGEWHVRIHRLTTGRPLHTAEAGFCVPAEPGGSPAREAAAGARATASAGNLVAGVRDLAGGRRGEVIRPDPNSHLMWPRTLLPTLRGTLDPGEHWLVTACFAGTEAGGEQRFAQGPAAAAVARAAELASLPGPVRARLAGARSAP</sequence>
<dbReference type="PANTHER" id="PTHR35339:SF4">
    <property type="entry name" value="LINALOOL DEHYDRATASE_ISOMERASE DOMAIN-CONTAINING PROTEIN"/>
    <property type="match status" value="1"/>
</dbReference>
<keyword evidence="4" id="KW-1185">Reference proteome</keyword>
<dbReference type="InterPro" id="IPR016624">
    <property type="entry name" value="UCP014753"/>
</dbReference>
<evidence type="ECO:0000259" key="1">
    <source>
        <dbReference type="Pfam" id="PF20938"/>
    </source>
</evidence>
<protein>
    <recommendedName>
        <fullName evidence="1">DUF2264 domain-containing protein</fullName>
    </recommendedName>
</protein>
<dbReference type="EMBL" id="BMVX01000011">
    <property type="protein sequence ID" value="GGZ70144.1"/>
    <property type="molecule type" value="Genomic_DNA"/>
</dbReference>
<reference evidence="2" key="1">
    <citation type="journal article" date="2014" name="Int. J. Syst. Evol. Microbiol.">
        <title>Complete genome sequence of Corynebacterium casei LMG S-19264T (=DSM 44701T), isolated from a smear-ripened cheese.</title>
        <authorList>
            <consortium name="US DOE Joint Genome Institute (JGI-PGF)"/>
            <person name="Walter F."/>
            <person name="Albersmeier A."/>
            <person name="Kalinowski J."/>
            <person name="Ruckert C."/>
        </authorList>
    </citation>
    <scope>NUCLEOTIDE SEQUENCE</scope>
    <source>
        <strain evidence="2">JCM 4834</strain>
    </source>
</reference>
<dbReference type="AlphaFoldDB" id="A0A5P2UVT2"/>
<dbReference type="Proteomes" id="UP000634660">
    <property type="component" value="Unassembled WGS sequence"/>
</dbReference>
<feature type="domain" description="DUF2264" evidence="1">
    <location>
        <begin position="5"/>
        <end position="130"/>
    </location>
</feature>
<dbReference type="Proteomes" id="UP000326831">
    <property type="component" value="Chromosome"/>
</dbReference>